<accession>A0A8S5QPM6</accession>
<dbReference type="GO" id="GO:0003676">
    <property type="term" value="F:nucleic acid binding"/>
    <property type="evidence" value="ECO:0007669"/>
    <property type="project" value="InterPro"/>
</dbReference>
<organism evidence="1">
    <name type="scientific">Siphoviridae sp. ctgBD49</name>
    <dbReference type="NCBI Taxonomy" id="2826420"/>
    <lineage>
        <taxon>Viruses</taxon>
        <taxon>Duplodnaviria</taxon>
        <taxon>Heunggongvirae</taxon>
        <taxon>Uroviricota</taxon>
        <taxon>Caudoviricetes</taxon>
    </lineage>
</organism>
<reference evidence="1" key="1">
    <citation type="journal article" date="2021" name="Proc. Natl. Acad. Sci. U.S.A.">
        <title>A Catalog of Tens of Thousands of Viruses from Human Metagenomes Reveals Hidden Associations with Chronic Diseases.</title>
        <authorList>
            <person name="Tisza M.J."/>
            <person name="Buck C.B."/>
        </authorList>
    </citation>
    <scope>NUCLEOTIDE SEQUENCE</scope>
    <source>
        <strain evidence="1">CtgBD49</strain>
    </source>
</reference>
<name>A0A8S5QPM6_9CAUD</name>
<evidence type="ECO:0000313" key="1">
    <source>
        <dbReference type="EMBL" id="DAE20962.1"/>
    </source>
</evidence>
<dbReference type="InterPro" id="IPR011856">
    <property type="entry name" value="tRNA_endonuc-like_dom_sf"/>
</dbReference>
<proteinExistence type="predicted"/>
<dbReference type="GO" id="GO:0016787">
    <property type="term" value="F:hydrolase activity"/>
    <property type="evidence" value="ECO:0007669"/>
    <property type="project" value="UniProtKB-KW"/>
</dbReference>
<dbReference type="EMBL" id="BK015703">
    <property type="protein sequence ID" value="DAE20962.1"/>
    <property type="molecule type" value="Genomic_DNA"/>
</dbReference>
<keyword evidence="1" id="KW-0378">Hydrolase</keyword>
<dbReference type="Gene3D" id="3.40.1350.10">
    <property type="match status" value="1"/>
</dbReference>
<sequence length="96" mass="10904">MLESQYQAKLIAKLKGIFPNAVILKTDPTYIQGFPDILVLEGEKWAALECKRHSNSSHRPNQDYYVNKLNGMSYSSFICPNNEEVVLNEISNALRS</sequence>
<protein>
    <submittedName>
        <fullName evidence="1">Hydrolase</fullName>
    </submittedName>
</protein>